<organism evidence="1">
    <name type="scientific">Myoviridae sp. ctHMa1</name>
    <dbReference type="NCBI Taxonomy" id="2827671"/>
    <lineage>
        <taxon>Viruses</taxon>
        <taxon>Duplodnaviria</taxon>
        <taxon>Heunggongvirae</taxon>
        <taxon>Uroviricota</taxon>
        <taxon>Caudoviricetes</taxon>
    </lineage>
</organism>
<proteinExistence type="predicted"/>
<accession>A0A8S5SG40</accession>
<dbReference type="EMBL" id="BK032590">
    <property type="protein sequence ID" value="DAF49888.1"/>
    <property type="molecule type" value="Genomic_DNA"/>
</dbReference>
<sequence length="67" mass="7695">MGIFAKVCRGNGKNYGWHDMKNPGGSNLQFPSGLFSAPFNFETKNRRSLLNVYFWMILRFAGLSYKI</sequence>
<protein>
    <submittedName>
        <fullName evidence="1">Uncharacterized protein</fullName>
    </submittedName>
</protein>
<evidence type="ECO:0000313" key="1">
    <source>
        <dbReference type="EMBL" id="DAF49888.1"/>
    </source>
</evidence>
<reference evidence="1" key="1">
    <citation type="journal article" date="2021" name="Proc. Natl. Acad. Sci. U.S.A.">
        <title>A Catalog of Tens of Thousands of Viruses from Human Metagenomes Reveals Hidden Associations with Chronic Diseases.</title>
        <authorList>
            <person name="Tisza M.J."/>
            <person name="Buck C.B."/>
        </authorList>
    </citation>
    <scope>NUCLEOTIDE SEQUENCE</scope>
    <source>
        <strain evidence="1">CtHMa1</strain>
    </source>
</reference>
<name>A0A8S5SG40_9CAUD</name>